<dbReference type="SUPFAM" id="SSF56112">
    <property type="entry name" value="Protein kinase-like (PK-like)"/>
    <property type="match status" value="1"/>
</dbReference>
<dbReference type="InterPro" id="IPR051678">
    <property type="entry name" value="AGP_Transferase"/>
</dbReference>
<dbReference type="InterPro" id="IPR002575">
    <property type="entry name" value="Aminoglycoside_PTrfase"/>
</dbReference>
<feature type="domain" description="Aminoglycoside phosphotransferase" evidence="1">
    <location>
        <begin position="138"/>
        <end position="334"/>
    </location>
</feature>
<evidence type="ECO:0000313" key="2">
    <source>
        <dbReference type="EMBL" id="KAK7753777.1"/>
    </source>
</evidence>
<dbReference type="InterPro" id="IPR011009">
    <property type="entry name" value="Kinase-like_dom_sf"/>
</dbReference>
<dbReference type="CDD" id="cd05120">
    <property type="entry name" value="APH_ChoK_like"/>
    <property type="match status" value="1"/>
</dbReference>
<accession>A0AAN9UUZ9</accession>
<dbReference type="Pfam" id="PF01636">
    <property type="entry name" value="APH"/>
    <property type="match status" value="1"/>
</dbReference>
<evidence type="ECO:0000259" key="1">
    <source>
        <dbReference type="Pfam" id="PF01636"/>
    </source>
</evidence>
<gene>
    <name evidence="2" type="ORF">SLS62_004142</name>
</gene>
<proteinExistence type="predicted"/>
<dbReference type="AlphaFoldDB" id="A0AAN9UUZ9"/>
<reference evidence="2 3" key="1">
    <citation type="submission" date="2024-02" db="EMBL/GenBank/DDBJ databases">
        <title>De novo assembly and annotation of 12 fungi associated with fruit tree decline syndrome in Ontario, Canada.</title>
        <authorList>
            <person name="Sulman M."/>
            <person name="Ellouze W."/>
            <person name="Ilyukhin E."/>
        </authorList>
    </citation>
    <scope>NUCLEOTIDE SEQUENCE [LARGE SCALE GENOMIC DNA]</scope>
    <source>
        <strain evidence="2 3">M11/M66-122</strain>
    </source>
</reference>
<protein>
    <recommendedName>
        <fullName evidence="1">Aminoglycoside phosphotransferase domain-containing protein</fullName>
    </recommendedName>
</protein>
<comment type="caution">
    <text evidence="2">The sequence shown here is derived from an EMBL/GenBank/DDBJ whole genome shotgun (WGS) entry which is preliminary data.</text>
</comment>
<evidence type="ECO:0000313" key="3">
    <source>
        <dbReference type="Proteomes" id="UP001320420"/>
    </source>
</evidence>
<dbReference type="EMBL" id="JAKJXP020000025">
    <property type="protein sequence ID" value="KAK7753777.1"/>
    <property type="molecule type" value="Genomic_DNA"/>
</dbReference>
<name>A0AAN9UUZ9_9PEZI</name>
<sequence length="361" mass="41674">MRLDIKGRFPLLGDHSRSNIEKVDARFLGTHARLSPSIHWIGLSREYALNESSQVYSTSIRSNGPAYSMLQPARRVFSSLKEILTRTCIAIWVKFPRRVRVGTYKLLRMIGCRIYGSHPMNPTQRLPFGLYLKNRRDFDLFHNEFNAMKMVRQYTTVPAPRPIDVVRGETDENAYLLMSRVPGVPFALCDDMLSDRDLTGFRSQMQDLVSQLRAIPKLGSPEFAICNTLGGACRDTRVQFGDPIGPFVDEAAFSQLLRNPDEPSRRGHSILFTHADLNARNILVDRVTQSDGTKVWEVTGIVDWEFAGYYPEYWEYTKSLFEGFRYSERIRDMLHELFRGLGDYSKEFEVENRSWEQGDYV</sequence>
<dbReference type="PANTHER" id="PTHR21310:SF58">
    <property type="entry name" value="AMINOGLYCOSIDE PHOSPHOTRANSFERASE DOMAIN-CONTAINING PROTEIN"/>
    <property type="match status" value="1"/>
</dbReference>
<organism evidence="2 3">
    <name type="scientific">Diatrype stigma</name>
    <dbReference type="NCBI Taxonomy" id="117547"/>
    <lineage>
        <taxon>Eukaryota</taxon>
        <taxon>Fungi</taxon>
        <taxon>Dikarya</taxon>
        <taxon>Ascomycota</taxon>
        <taxon>Pezizomycotina</taxon>
        <taxon>Sordariomycetes</taxon>
        <taxon>Xylariomycetidae</taxon>
        <taxon>Xylariales</taxon>
        <taxon>Diatrypaceae</taxon>
        <taxon>Diatrype</taxon>
    </lineage>
</organism>
<dbReference type="Proteomes" id="UP001320420">
    <property type="component" value="Unassembled WGS sequence"/>
</dbReference>
<keyword evidence="3" id="KW-1185">Reference proteome</keyword>
<dbReference type="PANTHER" id="PTHR21310">
    <property type="entry name" value="AMINOGLYCOSIDE PHOSPHOTRANSFERASE-RELATED-RELATED"/>
    <property type="match status" value="1"/>
</dbReference>